<dbReference type="GO" id="GO:0004042">
    <property type="term" value="F:L-glutamate N-acetyltransferase activity"/>
    <property type="evidence" value="ECO:0007669"/>
    <property type="project" value="UniProtKB-UniRule"/>
</dbReference>
<dbReference type="GO" id="GO:0006526">
    <property type="term" value="P:L-arginine biosynthetic process"/>
    <property type="evidence" value="ECO:0007669"/>
    <property type="project" value="UniProtKB-UniRule"/>
</dbReference>
<comment type="similarity">
    <text evidence="1 9">Belongs to the ArgJ family.</text>
</comment>
<evidence type="ECO:0000256" key="4">
    <source>
        <dbReference type="ARBA" id="ARBA00022605"/>
    </source>
</evidence>
<feature type="binding site" evidence="9">
    <location>
        <position position="176"/>
    </location>
    <ligand>
        <name>substrate</name>
    </ligand>
</feature>
<reference evidence="10 11" key="1">
    <citation type="journal article" date="2016" name="Nat. Commun.">
        <title>Thousands of microbial genomes shed light on interconnected biogeochemical processes in an aquifer system.</title>
        <authorList>
            <person name="Anantharaman K."/>
            <person name="Brown C.T."/>
            <person name="Hug L.A."/>
            <person name="Sharon I."/>
            <person name="Castelle C.J."/>
            <person name="Probst A.J."/>
            <person name="Thomas B.C."/>
            <person name="Singh A."/>
            <person name="Wilkins M.J."/>
            <person name="Karaoz U."/>
            <person name="Brodie E.L."/>
            <person name="Williams K.H."/>
            <person name="Hubbard S.S."/>
            <person name="Banfield J.F."/>
        </authorList>
    </citation>
    <scope>NUCLEOTIDE SEQUENCE [LARGE SCALE GENOMIC DNA]</scope>
</reference>
<feature type="binding site" evidence="9">
    <location>
        <position position="270"/>
    </location>
    <ligand>
        <name>substrate</name>
    </ligand>
</feature>
<accession>A0A1F2UQ70</accession>
<dbReference type="EC" id="2.3.1.1" evidence="9"/>
<dbReference type="Gene3D" id="3.60.70.12">
    <property type="entry name" value="L-amino peptidase D-ALA esterase/amidase"/>
    <property type="match status" value="1"/>
</dbReference>
<dbReference type="PANTHER" id="PTHR23100">
    <property type="entry name" value="ARGININE BIOSYNTHESIS BIFUNCTIONAL PROTEIN ARGJ"/>
    <property type="match status" value="1"/>
</dbReference>
<dbReference type="InterPro" id="IPR016117">
    <property type="entry name" value="ArgJ-like_dom_sf"/>
</dbReference>
<comment type="function">
    <text evidence="9">Catalyzes two activities which are involved in the cyclic version of arginine biosynthesis: the synthesis of N-acetylglutamate from glutamate and acetyl-CoA as the acetyl donor, and of ornithine by transacetylation between N(2)-acetylornithine and glutamate.</text>
</comment>
<evidence type="ECO:0000256" key="8">
    <source>
        <dbReference type="ARBA" id="ARBA00049439"/>
    </source>
</evidence>
<comment type="pathway">
    <text evidence="9">Amino-acid biosynthesis; L-arginine biosynthesis; N(2)-acetyl-L-ornithine from L-glutamate: step 1/4.</text>
</comment>
<dbReference type="FunFam" id="3.10.20.340:FF:000001">
    <property type="entry name" value="Arginine biosynthesis bifunctional protein ArgJ, chloroplastic"/>
    <property type="match status" value="1"/>
</dbReference>
<dbReference type="InterPro" id="IPR002813">
    <property type="entry name" value="Arg_biosynth_ArgJ"/>
</dbReference>
<organism evidence="10 11">
    <name type="scientific">Candidatus Aquicultor primus</name>
    <dbReference type="NCBI Taxonomy" id="1797195"/>
    <lineage>
        <taxon>Bacteria</taxon>
        <taxon>Bacillati</taxon>
        <taxon>Actinomycetota</taxon>
        <taxon>Candidatus Aquicultoria</taxon>
        <taxon>Candidatus Aquicultorales</taxon>
        <taxon>Candidatus Aquicultoraceae</taxon>
        <taxon>Candidatus Aquicultor</taxon>
    </lineage>
</organism>
<proteinExistence type="inferred from homology"/>
<evidence type="ECO:0000256" key="3">
    <source>
        <dbReference type="ARBA" id="ARBA00022571"/>
    </source>
</evidence>
<comment type="caution">
    <text evidence="10">The sequence shown here is derived from an EMBL/GenBank/DDBJ whole genome shotgun (WGS) entry which is preliminary data.</text>
</comment>
<dbReference type="UniPathway" id="UPA00068">
    <property type="reaction ID" value="UER00106"/>
</dbReference>
<feature type="binding site" evidence="9">
    <location>
        <position position="392"/>
    </location>
    <ligand>
        <name>substrate</name>
    </ligand>
</feature>
<keyword evidence="5 9" id="KW-0808">Transferase</keyword>
<dbReference type="HAMAP" id="MF_01106">
    <property type="entry name" value="ArgJ"/>
    <property type="match status" value="1"/>
</dbReference>
<gene>
    <name evidence="9" type="primary">argJ</name>
    <name evidence="10" type="ORF">A2074_05495</name>
</gene>
<comment type="subunit">
    <text evidence="2 9">Heterotetramer of two alpha and two beta chains.</text>
</comment>
<protein>
    <recommendedName>
        <fullName evidence="9">Arginine biosynthesis bifunctional protein ArgJ</fullName>
    </recommendedName>
    <domain>
        <recommendedName>
            <fullName evidence="9">Glutamate N-acetyltransferase</fullName>
            <ecNumber evidence="9">2.3.1.35</ecNumber>
        </recommendedName>
        <alternativeName>
            <fullName evidence="9">Ornithine acetyltransferase</fullName>
            <shortName evidence="9">OATase</shortName>
        </alternativeName>
        <alternativeName>
            <fullName evidence="9">Ornithine transacetylase</fullName>
        </alternativeName>
    </domain>
    <domain>
        <recommendedName>
            <fullName evidence="9">Amino-acid acetyltransferase</fullName>
            <ecNumber evidence="9">2.3.1.1</ecNumber>
        </recommendedName>
        <alternativeName>
            <fullName evidence="9">N-acetylglutamate synthase</fullName>
            <shortName evidence="9">AGSase</shortName>
        </alternativeName>
    </domain>
    <component>
        <recommendedName>
            <fullName evidence="9">Arginine biosynthesis bifunctional protein ArgJ alpha chain</fullName>
        </recommendedName>
    </component>
    <component>
        <recommendedName>
            <fullName evidence="9">Arginine biosynthesis bifunctional protein ArgJ beta chain</fullName>
        </recommendedName>
    </component>
</protein>
<evidence type="ECO:0000256" key="9">
    <source>
        <dbReference type="HAMAP-Rule" id="MF_01106"/>
    </source>
</evidence>
<comment type="subcellular location">
    <subcellularLocation>
        <location evidence="9">Cytoplasm</location>
    </subcellularLocation>
</comment>
<dbReference type="CDD" id="cd02152">
    <property type="entry name" value="OAT"/>
    <property type="match status" value="1"/>
</dbReference>
<evidence type="ECO:0000256" key="2">
    <source>
        <dbReference type="ARBA" id="ARBA00011475"/>
    </source>
</evidence>
<dbReference type="InterPro" id="IPR042195">
    <property type="entry name" value="ArgJ_beta_C"/>
</dbReference>
<keyword evidence="7 9" id="KW-0012">Acyltransferase</keyword>
<evidence type="ECO:0000313" key="11">
    <source>
        <dbReference type="Proteomes" id="UP000178086"/>
    </source>
</evidence>
<feature type="site" description="Cleavage; by autolysis" evidence="9">
    <location>
        <begin position="186"/>
        <end position="187"/>
    </location>
</feature>
<comment type="catalytic activity">
    <reaction evidence="8 9">
        <text>N(2)-acetyl-L-ornithine + L-glutamate = N-acetyl-L-glutamate + L-ornithine</text>
        <dbReference type="Rhea" id="RHEA:15349"/>
        <dbReference type="ChEBI" id="CHEBI:29985"/>
        <dbReference type="ChEBI" id="CHEBI:44337"/>
        <dbReference type="ChEBI" id="CHEBI:46911"/>
        <dbReference type="ChEBI" id="CHEBI:57805"/>
        <dbReference type="EC" id="2.3.1.35"/>
    </reaction>
</comment>
<feature type="active site" description="Nucleophile" evidence="9">
    <location>
        <position position="187"/>
    </location>
</feature>
<evidence type="ECO:0000313" key="10">
    <source>
        <dbReference type="EMBL" id="OFW35109.1"/>
    </source>
</evidence>
<comment type="pathway">
    <text evidence="9">Amino-acid biosynthesis; L-arginine biosynthesis; L-ornithine and N-acetyl-L-glutamate from L-glutamate and N(2)-acetyl-L-ornithine (cyclic): step 1/1.</text>
</comment>
<name>A0A1F2UQ70_9ACTN</name>
<feature type="binding site" evidence="9">
    <location>
        <position position="397"/>
    </location>
    <ligand>
        <name>substrate</name>
    </ligand>
</feature>
<comment type="catalytic activity">
    <reaction evidence="9">
        <text>L-glutamate + acetyl-CoA = N-acetyl-L-glutamate + CoA + H(+)</text>
        <dbReference type="Rhea" id="RHEA:24292"/>
        <dbReference type="ChEBI" id="CHEBI:15378"/>
        <dbReference type="ChEBI" id="CHEBI:29985"/>
        <dbReference type="ChEBI" id="CHEBI:44337"/>
        <dbReference type="ChEBI" id="CHEBI:57287"/>
        <dbReference type="ChEBI" id="CHEBI:57288"/>
        <dbReference type="EC" id="2.3.1.1"/>
    </reaction>
</comment>
<dbReference type="NCBIfam" id="TIGR00120">
    <property type="entry name" value="ArgJ"/>
    <property type="match status" value="1"/>
</dbReference>
<keyword evidence="9" id="KW-0511">Multifunctional enzyme</keyword>
<sequence>MKEIKGGVTAPQGYKASGVACGIKQSGNLDMSLLVSDTPANAAAVFTTNKMAAAPVHLSKKHLADGQAQAVVINSGNANACTGDGGYEDAIKMAQVTGAALGIDAHDIVVSSTGIIGVPMPMDKVEAGIKDGAAKLYADGGGCAAEAIMTTDTFVKEHAVSFDFDGIEVKVGGMAKGSGMIAPNMATMLAVVTTDAAVAPELLKSMLVSAIDKSFNSITVDGDTSTNDMVVVVANGASGAEVTTGNEAAFQAALDKVCIELAKLIVRDGEGATKFIEIDVVGAASAGDAKKAAMAIANSNLVKTAFFGQDPNWGRIVAAVGYSSAEVDASKVDVYYGEEKLVENGRVVAYDEAKVGAVIQAKDIKVKVDLKLGSGAARVWTCDFSYDYVKINAEYHT</sequence>
<keyword evidence="9" id="KW-0963">Cytoplasm</keyword>
<evidence type="ECO:0000256" key="5">
    <source>
        <dbReference type="ARBA" id="ARBA00022679"/>
    </source>
</evidence>
<dbReference type="SUPFAM" id="SSF56266">
    <property type="entry name" value="DmpA/ArgJ-like"/>
    <property type="match status" value="1"/>
</dbReference>
<dbReference type="NCBIfam" id="NF003802">
    <property type="entry name" value="PRK05388.1"/>
    <property type="match status" value="1"/>
</dbReference>
<dbReference type="AlphaFoldDB" id="A0A1F2UQ70"/>
<evidence type="ECO:0000256" key="6">
    <source>
        <dbReference type="ARBA" id="ARBA00022813"/>
    </source>
</evidence>
<feature type="binding site" evidence="9">
    <location>
        <position position="187"/>
    </location>
    <ligand>
        <name>substrate</name>
    </ligand>
</feature>
<dbReference type="PANTHER" id="PTHR23100:SF0">
    <property type="entry name" value="ARGININE BIOSYNTHESIS BIFUNCTIONAL PROTEIN ARGJ, MITOCHONDRIAL"/>
    <property type="match status" value="1"/>
</dbReference>
<keyword evidence="3 9" id="KW-0055">Arginine biosynthesis</keyword>
<dbReference type="GO" id="GO:0004358">
    <property type="term" value="F:L-glutamate N-acetyltransferase activity, acting on acetyl-L-ornithine as donor"/>
    <property type="evidence" value="ECO:0007669"/>
    <property type="project" value="UniProtKB-UniRule"/>
</dbReference>
<feature type="site" description="Involved in the stabilization of negative charge on the oxyanion by the formation of the oxyanion hole" evidence="9">
    <location>
        <position position="114"/>
    </location>
</feature>
<dbReference type="Gene3D" id="3.10.20.340">
    <property type="entry name" value="ArgJ beta chain, C-terminal domain"/>
    <property type="match status" value="1"/>
</dbReference>
<feature type="binding site" evidence="9">
    <location>
        <position position="150"/>
    </location>
    <ligand>
        <name>substrate</name>
    </ligand>
</feature>
<dbReference type="Pfam" id="PF01960">
    <property type="entry name" value="ArgJ"/>
    <property type="match status" value="1"/>
</dbReference>
<dbReference type="Proteomes" id="UP000178086">
    <property type="component" value="Unassembled WGS sequence"/>
</dbReference>
<evidence type="ECO:0000256" key="7">
    <source>
        <dbReference type="ARBA" id="ARBA00023315"/>
    </source>
</evidence>
<feature type="chain" id="PRO_5023297714" description="Arginine biosynthesis bifunctional protein ArgJ beta chain" evidence="9">
    <location>
        <begin position="187"/>
        <end position="397"/>
    </location>
</feature>
<keyword evidence="6 9" id="KW-0068">Autocatalytic cleavage</keyword>
<dbReference type="FunFam" id="3.60.70.12:FF:000001">
    <property type="entry name" value="Arginine biosynthesis bifunctional protein ArgJ, chloroplastic"/>
    <property type="match status" value="1"/>
</dbReference>
<dbReference type="GO" id="GO:0006592">
    <property type="term" value="P:ornithine biosynthetic process"/>
    <property type="evidence" value="ECO:0007669"/>
    <property type="project" value="TreeGrafter"/>
</dbReference>
<dbReference type="GO" id="GO:0005737">
    <property type="term" value="C:cytoplasm"/>
    <property type="evidence" value="ECO:0007669"/>
    <property type="project" value="UniProtKB-SubCell"/>
</dbReference>
<feature type="site" description="Involved in the stabilization of negative charge on the oxyanion by the formation of the oxyanion hole" evidence="9">
    <location>
        <position position="113"/>
    </location>
</feature>
<evidence type="ECO:0000256" key="1">
    <source>
        <dbReference type="ARBA" id="ARBA00006774"/>
    </source>
</evidence>
<dbReference type="EMBL" id="MELI01000023">
    <property type="protein sequence ID" value="OFW35109.1"/>
    <property type="molecule type" value="Genomic_DNA"/>
</dbReference>
<dbReference type="EC" id="2.3.1.35" evidence="9"/>
<keyword evidence="4 9" id="KW-0028">Amino-acid biosynthesis</keyword>
<feature type="chain" id="PRO_5023297713" description="Arginine biosynthesis bifunctional protein ArgJ alpha chain" evidence="9">
    <location>
        <begin position="1"/>
        <end position="186"/>
    </location>
</feature>